<proteinExistence type="predicted"/>
<sequence>MDRIVVALNGVTGVQVQPGIDLGPTPSAERRWTDVPELSP</sequence>
<evidence type="ECO:0000313" key="3">
    <source>
        <dbReference type="Proteomes" id="UP000241118"/>
    </source>
</evidence>
<organism evidence="2 3">
    <name type="scientific">Saccharothrix carnea</name>
    <dbReference type="NCBI Taxonomy" id="1280637"/>
    <lineage>
        <taxon>Bacteria</taxon>
        <taxon>Bacillati</taxon>
        <taxon>Actinomycetota</taxon>
        <taxon>Actinomycetes</taxon>
        <taxon>Pseudonocardiales</taxon>
        <taxon>Pseudonocardiaceae</taxon>
        <taxon>Saccharothrix</taxon>
    </lineage>
</organism>
<dbReference type="EMBL" id="PYAX01000011">
    <property type="protein sequence ID" value="PSL52730.1"/>
    <property type="molecule type" value="Genomic_DNA"/>
</dbReference>
<dbReference type="AlphaFoldDB" id="A0A2P8I2N6"/>
<dbReference type="Proteomes" id="UP000241118">
    <property type="component" value="Unassembled WGS sequence"/>
</dbReference>
<comment type="caution">
    <text evidence="2">The sequence shown here is derived from an EMBL/GenBank/DDBJ whole genome shotgun (WGS) entry which is preliminary data.</text>
</comment>
<reference evidence="2 3" key="1">
    <citation type="submission" date="2018-03" db="EMBL/GenBank/DDBJ databases">
        <title>Genomic Encyclopedia of Type Strains, Phase III (KMG-III): the genomes of soil and plant-associated and newly described type strains.</title>
        <authorList>
            <person name="Whitman W."/>
        </authorList>
    </citation>
    <scope>NUCLEOTIDE SEQUENCE [LARGE SCALE GENOMIC DNA]</scope>
    <source>
        <strain evidence="2 3">CGMCC 4.7097</strain>
    </source>
</reference>
<accession>A0A2P8I2N6</accession>
<evidence type="ECO:0000313" key="2">
    <source>
        <dbReference type="EMBL" id="PSL52730.1"/>
    </source>
</evidence>
<dbReference type="RefSeq" id="WP_281262325.1">
    <property type="nucleotide sequence ID" value="NZ_PYAX01000011.1"/>
</dbReference>
<gene>
    <name evidence="2" type="ORF">B0I31_11117</name>
</gene>
<protein>
    <submittedName>
        <fullName evidence="2">Uncharacterized protein</fullName>
    </submittedName>
</protein>
<name>A0A2P8I2N6_SACCR</name>
<evidence type="ECO:0000256" key="1">
    <source>
        <dbReference type="SAM" id="MobiDB-lite"/>
    </source>
</evidence>
<keyword evidence="3" id="KW-1185">Reference proteome</keyword>
<feature type="region of interest" description="Disordered" evidence="1">
    <location>
        <begin position="19"/>
        <end position="40"/>
    </location>
</feature>